<organism evidence="2 3">
    <name type="scientific">Tanacetum coccineum</name>
    <dbReference type="NCBI Taxonomy" id="301880"/>
    <lineage>
        <taxon>Eukaryota</taxon>
        <taxon>Viridiplantae</taxon>
        <taxon>Streptophyta</taxon>
        <taxon>Embryophyta</taxon>
        <taxon>Tracheophyta</taxon>
        <taxon>Spermatophyta</taxon>
        <taxon>Magnoliopsida</taxon>
        <taxon>eudicotyledons</taxon>
        <taxon>Gunneridae</taxon>
        <taxon>Pentapetalae</taxon>
        <taxon>asterids</taxon>
        <taxon>campanulids</taxon>
        <taxon>Asterales</taxon>
        <taxon>Asteraceae</taxon>
        <taxon>Asteroideae</taxon>
        <taxon>Anthemideae</taxon>
        <taxon>Anthemidinae</taxon>
        <taxon>Tanacetum</taxon>
    </lineage>
</organism>
<accession>A0ABQ5H3X3</accession>
<reference evidence="2" key="1">
    <citation type="journal article" date="2022" name="Int. J. Mol. Sci.">
        <title>Draft Genome of Tanacetum Coccineum: Genomic Comparison of Closely Related Tanacetum-Family Plants.</title>
        <authorList>
            <person name="Yamashiro T."/>
            <person name="Shiraishi A."/>
            <person name="Nakayama K."/>
            <person name="Satake H."/>
        </authorList>
    </citation>
    <scope>NUCLEOTIDE SEQUENCE</scope>
</reference>
<evidence type="ECO:0000256" key="1">
    <source>
        <dbReference type="SAM" id="MobiDB-lite"/>
    </source>
</evidence>
<comment type="caution">
    <text evidence="2">The sequence shown here is derived from an EMBL/GenBank/DDBJ whole genome shotgun (WGS) entry which is preliminary data.</text>
</comment>
<gene>
    <name evidence="2" type="ORF">Tco_1056553</name>
</gene>
<keyword evidence="3" id="KW-1185">Reference proteome</keyword>
<dbReference type="EMBL" id="BQNB010019146">
    <property type="protein sequence ID" value="GJT82211.1"/>
    <property type="molecule type" value="Genomic_DNA"/>
</dbReference>
<evidence type="ECO:0000313" key="3">
    <source>
        <dbReference type="Proteomes" id="UP001151760"/>
    </source>
</evidence>
<dbReference type="Proteomes" id="UP001151760">
    <property type="component" value="Unassembled WGS sequence"/>
</dbReference>
<name>A0ABQ5H3X3_9ASTR</name>
<protein>
    <recommendedName>
        <fullName evidence="4">Retrotransposon gag domain-containing protein</fullName>
    </recommendedName>
</protein>
<sequence length="192" mass="21421">MLLPRQRTSEKGKGTVDSMDENMIQLLLKDQADAAEKQAQQHVATFQIQFNELCAELQATRGLLQTRYGSGGDLGSMLPRSMRLDVPKFNGADPEKSVRNRFGPSKYKDPHGALSKFLQTGSIEDYQREFEKLMNRVTDIPDSLLISFYISRLKLNLQRELLVSKPTTLGDAFSLACIGEARLDDQAAPATV</sequence>
<evidence type="ECO:0000313" key="2">
    <source>
        <dbReference type="EMBL" id="GJT82211.1"/>
    </source>
</evidence>
<proteinExistence type="predicted"/>
<evidence type="ECO:0008006" key="4">
    <source>
        <dbReference type="Google" id="ProtNLM"/>
    </source>
</evidence>
<feature type="region of interest" description="Disordered" evidence="1">
    <location>
        <begin position="86"/>
        <end position="105"/>
    </location>
</feature>
<reference evidence="2" key="2">
    <citation type="submission" date="2022-01" db="EMBL/GenBank/DDBJ databases">
        <authorList>
            <person name="Yamashiro T."/>
            <person name="Shiraishi A."/>
            <person name="Satake H."/>
            <person name="Nakayama K."/>
        </authorList>
    </citation>
    <scope>NUCLEOTIDE SEQUENCE</scope>
</reference>